<keyword evidence="1" id="KW-0472">Membrane</keyword>
<proteinExistence type="predicted"/>
<keyword evidence="3" id="KW-1185">Reference proteome</keyword>
<gene>
    <name evidence="2" type="ORF">CWI81_04625</name>
</gene>
<dbReference type="Proteomes" id="UP000287908">
    <property type="component" value="Unassembled WGS sequence"/>
</dbReference>
<reference evidence="2 3" key="1">
    <citation type="journal article" date="2011" name="Front. Microbiol.">
        <title>Genomic signatures of strain selection and enhancement in Bacillus atrophaeus var. globigii, a historical biowarfare simulant.</title>
        <authorList>
            <person name="Gibbons H.S."/>
            <person name="Broomall S.M."/>
            <person name="McNew L.A."/>
            <person name="Daligault H."/>
            <person name="Chapman C."/>
            <person name="Bruce D."/>
            <person name="Karavis M."/>
            <person name="Krepps M."/>
            <person name="McGregor P.A."/>
            <person name="Hong C."/>
            <person name="Park K.H."/>
            <person name="Akmal A."/>
            <person name="Feldman A."/>
            <person name="Lin J.S."/>
            <person name="Chang W.E."/>
            <person name="Higgs B.W."/>
            <person name="Demirev P."/>
            <person name="Lindquist J."/>
            <person name="Liem A."/>
            <person name="Fochler E."/>
            <person name="Read T.D."/>
            <person name="Tapia R."/>
            <person name="Johnson S."/>
            <person name="Bishop-Lilly K.A."/>
            <person name="Detter C."/>
            <person name="Han C."/>
            <person name="Sozhamannan S."/>
            <person name="Rosenzweig C.N."/>
            <person name="Skowronski E.W."/>
        </authorList>
    </citation>
    <scope>NUCLEOTIDE SEQUENCE [LARGE SCALE GENOMIC DNA]</scope>
    <source>
        <strain evidence="2 3">CL-SP19</strain>
    </source>
</reference>
<feature type="transmembrane region" description="Helical" evidence="1">
    <location>
        <begin position="7"/>
        <end position="30"/>
    </location>
</feature>
<organism evidence="2 3">
    <name type="scientific">Idiomarina seosinensis</name>
    <dbReference type="NCBI Taxonomy" id="281739"/>
    <lineage>
        <taxon>Bacteria</taxon>
        <taxon>Pseudomonadati</taxon>
        <taxon>Pseudomonadota</taxon>
        <taxon>Gammaproteobacteria</taxon>
        <taxon>Alteromonadales</taxon>
        <taxon>Idiomarinaceae</taxon>
        <taxon>Idiomarina</taxon>
    </lineage>
</organism>
<evidence type="ECO:0000313" key="2">
    <source>
        <dbReference type="EMBL" id="RUO77767.1"/>
    </source>
</evidence>
<evidence type="ECO:0000313" key="3">
    <source>
        <dbReference type="Proteomes" id="UP000287908"/>
    </source>
</evidence>
<dbReference type="AlphaFoldDB" id="A0A432ZIC7"/>
<comment type="caution">
    <text evidence="2">The sequence shown here is derived from an EMBL/GenBank/DDBJ whole genome shotgun (WGS) entry which is preliminary data.</text>
</comment>
<evidence type="ECO:0000256" key="1">
    <source>
        <dbReference type="SAM" id="Phobius"/>
    </source>
</evidence>
<keyword evidence="1" id="KW-0812">Transmembrane</keyword>
<protein>
    <submittedName>
        <fullName evidence="2">Uncharacterized protein</fullName>
    </submittedName>
</protein>
<name>A0A432ZIC7_9GAMM</name>
<dbReference type="EMBL" id="PIQF01000001">
    <property type="protein sequence ID" value="RUO77767.1"/>
    <property type="molecule type" value="Genomic_DNA"/>
</dbReference>
<sequence length="151" mass="16922">MKVLKKAALLIAAAGITFAVIVISIIVYQYTAMAPDLPNEEDCELQQLVQTDDNAAEIHHYQCQRGAQKQWQGHELWLLEPANNKWQRMMTTQSPSCISLVMESQRLRVIHDGDRLEMNLAEPVFLYHTPAGKSESVAVAIDKQATANCES</sequence>
<keyword evidence="1" id="KW-1133">Transmembrane helix</keyword>
<accession>A0A432ZIC7</accession>